<dbReference type="CDD" id="cd06223">
    <property type="entry name" value="PRTases_typeI"/>
    <property type="match status" value="1"/>
</dbReference>
<name>A0A481Z896_9VIRU</name>
<evidence type="ECO:0000256" key="1">
    <source>
        <dbReference type="ARBA" id="ARBA00004725"/>
    </source>
</evidence>
<dbReference type="InterPro" id="IPR000836">
    <property type="entry name" value="PRTase_dom"/>
</dbReference>
<dbReference type="Gene3D" id="3.40.50.2020">
    <property type="match status" value="1"/>
</dbReference>
<reference evidence="4" key="1">
    <citation type="journal article" date="2019" name="MBio">
        <title>Virus Genomes from Deep Sea Sediments Expand the Ocean Megavirome and Support Independent Origins of Viral Gigantism.</title>
        <authorList>
            <person name="Backstrom D."/>
            <person name="Yutin N."/>
            <person name="Jorgensen S.L."/>
            <person name="Dharamshi J."/>
            <person name="Homa F."/>
            <person name="Zaremba-Niedwiedzka K."/>
            <person name="Spang A."/>
            <person name="Wolf Y.I."/>
            <person name="Koonin E.V."/>
            <person name="Ettema T.J."/>
        </authorList>
    </citation>
    <scope>NUCLEOTIDE SEQUENCE</scope>
</reference>
<protein>
    <submittedName>
        <fullName evidence="4">Phosphoribosyl transferase domain protein</fullName>
    </submittedName>
</protein>
<dbReference type="Pfam" id="PF00156">
    <property type="entry name" value="Pribosyltran"/>
    <property type="match status" value="1"/>
</dbReference>
<gene>
    <name evidence="4" type="ORF">LCPAC304_04850</name>
</gene>
<sequence length="128" mass="14067">MCEELASLIGTPTENIVVAGVPMGGIPFACGITLLHNVPSVIIRETVKDHGTQKRIEGVYDFSKRIVLVEDVITTGYSVEHFLDILRSESIEVDCVVCILDRQQGGTERLRALGYVVTCLFTLEDLCL</sequence>
<keyword evidence="4" id="KW-0808">Transferase</keyword>
<organism evidence="4">
    <name type="scientific">Pithovirus LCPAC304</name>
    <dbReference type="NCBI Taxonomy" id="2506594"/>
    <lineage>
        <taxon>Viruses</taxon>
        <taxon>Pithoviruses</taxon>
    </lineage>
</organism>
<dbReference type="GO" id="GO:0004588">
    <property type="term" value="F:orotate phosphoribosyltransferase activity"/>
    <property type="evidence" value="ECO:0007669"/>
    <property type="project" value="TreeGrafter"/>
</dbReference>
<evidence type="ECO:0000259" key="3">
    <source>
        <dbReference type="Pfam" id="PF00156"/>
    </source>
</evidence>
<dbReference type="SUPFAM" id="SSF53271">
    <property type="entry name" value="PRTase-like"/>
    <property type="match status" value="1"/>
</dbReference>
<evidence type="ECO:0000313" key="4">
    <source>
        <dbReference type="EMBL" id="QBK92138.1"/>
    </source>
</evidence>
<feature type="domain" description="Phosphoribosyltransferase" evidence="3">
    <location>
        <begin position="7"/>
        <end position="108"/>
    </location>
</feature>
<dbReference type="PANTHER" id="PTHR19278">
    <property type="entry name" value="OROTATE PHOSPHORIBOSYLTRANSFERASE"/>
    <property type="match status" value="1"/>
</dbReference>
<dbReference type="GO" id="GO:0006222">
    <property type="term" value="P:UMP biosynthetic process"/>
    <property type="evidence" value="ECO:0007669"/>
    <property type="project" value="TreeGrafter"/>
</dbReference>
<keyword evidence="2" id="KW-0665">Pyrimidine biosynthesis</keyword>
<accession>A0A481Z896</accession>
<proteinExistence type="predicted"/>
<evidence type="ECO:0000256" key="2">
    <source>
        <dbReference type="ARBA" id="ARBA00022975"/>
    </source>
</evidence>
<dbReference type="EMBL" id="MK500568">
    <property type="protein sequence ID" value="QBK92138.1"/>
    <property type="molecule type" value="Genomic_DNA"/>
</dbReference>
<dbReference type="InterPro" id="IPR029057">
    <property type="entry name" value="PRTase-like"/>
</dbReference>
<dbReference type="GO" id="GO:0019856">
    <property type="term" value="P:pyrimidine nucleobase biosynthetic process"/>
    <property type="evidence" value="ECO:0007669"/>
    <property type="project" value="TreeGrafter"/>
</dbReference>
<dbReference type="PANTHER" id="PTHR19278:SF9">
    <property type="entry name" value="URIDINE 5'-MONOPHOSPHATE SYNTHASE"/>
    <property type="match status" value="1"/>
</dbReference>
<comment type="pathway">
    <text evidence="1">Pyrimidine metabolism; UMP biosynthesis via de novo pathway.</text>
</comment>